<reference evidence="1" key="1">
    <citation type="submission" date="2015-05" db="UniProtKB">
        <authorList>
            <consortium name="EnsemblMetazoa"/>
        </authorList>
    </citation>
    <scope>IDENTIFICATION</scope>
</reference>
<protein>
    <submittedName>
        <fullName evidence="1">Uncharacterized protein</fullName>
    </submittedName>
</protein>
<evidence type="ECO:0000313" key="1">
    <source>
        <dbReference type="EnsemblMetazoa" id="RPRC013810-PA"/>
    </source>
</evidence>
<evidence type="ECO:0000313" key="2">
    <source>
        <dbReference type="Proteomes" id="UP000015103"/>
    </source>
</evidence>
<dbReference type="HOGENOM" id="CLU_1431391_0_0_1"/>
<keyword evidence="2" id="KW-1185">Reference proteome</keyword>
<dbReference type="VEuPathDB" id="VectorBase:RPRC013810"/>
<dbReference type="Proteomes" id="UP000015103">
    <property type="component" value="Unassembled WGS sequence"/>
</dbReference>
<name>T1IBZ0_RHOPR</name>
<dbReference type="InParanoid" id="T1IBZ0"/>
<sequence length="190" mass="20993">MAIIKIKCYCSSLNKVHSQLMEKAASTDKCERSLVKPPLLPKPKIISPSKKPFKAKAEPINPNLEEVLAQKDSLPSQVFVQPVISDELVEDVQNLSLSLLCNDVSSILQDRDKDLSIQLNDSELSALDSVEIYKESDSELSDTASQRSVKAFKEDLDSISASDSSVAYCIANELATSEKVYIETLRLIVF</sequence>
<proteinExistence type="predicted"/>
<dbReference type="EnsemblMetazoa" id="RPRC013810-RA">
    <property type="protein sequence ID" value="RPRC013810-PA"/>
    <property type="gene ID" value="RPRC013810"/>
</dbReference>
<organism evidence="1 2">
    <name type="scientific">Rhodnius prolixus</name>
    <name type="common">Triatomid bug</name>
    <dbReference type="NCBI Taxonomy" id="13249"/>
    <lineage>
        <taxon>Eukaryota</taxon>
        <taxon>Metazoa</taxon>
        <taxon>Ecdysozoa</taxon>
        <taxon>Arthropoda</taxon>
        <taxon>Hexapoda</taxon>
        <taxon>Insecta</taxon>
        <taxon>Pterygota</taxon>
        <taxon>Neoptera</taxon>
        <taxon>Paraneoptera</taxon>
        <taxon>Hemiptera</taxon>
        <taxon>Heteroptera</taxon>
        <taxon>Panheteroptera</taxon>
        <taxon>Cimicomorpha</taxon>
        <taxon>Reduviidae</taxon>
        <taxon>Triatominae</taxon>
        <taxon>Rhodnius</taxon>
    </lineage>
</organism>
<dbReference type="EMBL" id="ACPB03012410">
    <property type="status" value="NOT_ANNOTATED_CDS"/>
    <property type="molecule type" value="Genomic_DNA"/>
</dbReference>
<dbReference type="AlphaFoldDB" id="T1IBZ0"/>
<accession>T1IBZ0</accession>